<accession>A0A1G9CY31</accession>
<dbReference type="RefSeq" id="WP_091042348.1">
    <property type="nucleotide sequence ID" value="NZ_FNGF01000001.1"/>
</dbReference>
<name>A0A1G9CY31_9ACTN</name>
<gene>
    <name evidence="1" type="ORF">SAMN05216298_0560</name>
</gene>
<organism evidence="1 2">
    <name type="scientific">Glycomyces sambucus</name>
    <dbReference type="NCBI Taxonomy" id="380244"/>
    <lineage>
        <taxon>Bacteria</taxon>
        <taxon>Bacillati</taxon>
        <taxon>Actinomycetota</taxon>
        <taxon>Actinomycetes</taxon>
        <taxon>Glycomycetales</taxon>
        <taxon>Glycomycetaceae</taxon>
        <taxon>Glycomyces</taxon>
    </lineage>
</organism>
<evidence type="ECO:0000313" key="1">
    <source>
        <dbReference type="EMBL" id="SDK56324.1"/>
    </source>
</evidence>
<keyword evidence="2" id="KW-1185">Reference proteome</keyword>
<dbReference type="STRING" id="380244.SAMN05216298_0560"/>
<dbReference type="OrthoDB" id="5192868at2"/>
<proteinExistence type="predicted"/>
<dbReference type="EMBL" id="FNGF01000001">
    <property type="protein sequence ID" value="SDK56324.1"/>
    <property type="molecule type" value="Genomic_DNA"/>
</dbReference>
<sequence length="148" mass="16568">MNEPAIFRDAIRAVAFGDGATARRIHDDLDEAAHERLFAFAIAVMSVCIEHRFAEDATHEAFRAFANEMREDFRDADPPPKPLAVEVVLRGFAGEDHLLDEIPVEDQTVLRYPLIRKIVADDPELQAGFDGVLDQAEALLEAWAEQEP</sequence>
<dbReference type="AlphaFoldDB" id="A0A1G9CY31"/>
<dbReference type="Proteomes" id="UP000198662">
    <property type="component" value="Unassembled WGS sequence"/>
</dbReference>
<protein>
    <submittedName>
        <fullName evidence="1">Uncharacterized protein</fullName>
    </submittedName>
</protein>
<reference evidence="2" key="1">
    <citation type="submission" date="2016-10" db="EMBL/GenBank/DDBJ databases">
        <authorList>
            <person name="Varghese N."/>
            <person name="Submissions S."/>
        </authorList>
    </citation>
    <scope>NUCLEOTIDE SEQUENCE [LARGE SCALE GENOMIC DNA]</scope>
    <source>
        <strain evidence="2">CGMCC 4.3147</strain>
    </source>
</reference>
<evidence type="ECO:0000313" key="2">
    <source>
        <dbReference type="Proteomes" id="UP000198662"/>
    </source>
</evidence>